<organism evidence="2 3">
    <name type="scientific">Lentithecium fluviatile CBS 122367</name>
    <dbReference type="NCBI Taxonomy" id="1168545"/>
    <lineage>
        <taxon>Eukaryota</taxon>
        <taxon>Fungi</taxon>
        <taxon>Dikarya</taxon>
        <taxon>Ascomycota</taxon>
        <taxon>Pezizomycotina</taxon>
        <taxon>Dothideomycetes</taxon>
        <taxon>Pleosporomycetidae</taxon>
        <taxon>Pleosporales</taxon>
        <taxon>Massarineae</taxon>
        <taxon>Lentitheciaceae</taxon>
        <taxon>Lentithecium</taxon>
    </lineage>
</organism>
<dbReference type="OrthoDB" id="3467882at2759"/>
<name>A0A6G1IHA6_9PLEO</name>
<keyword evidence="3" id="KW-1185">Reference proteome</keyword>
<proteinExistence type="predicted"/>
<evidence type="ECO:0000313" key="2">
    <source>
        <dbReference type="EMBL" id="KAF2677515.1"/>
    </source>
</evidence>
<evidence type="ECO:0000313" key="3">
    <source>
        <dbReference type="Proteomes" id="UP000799291"/>
    </source>
</evidence>
<dbReference type="EMBL" id="MU005621">
    <property type="protein sequence ID" value="KAF2677515.1"/>
    <property type="molecule type" value="Genomic_DNA"/>
</dbReference>
<feature type="chain" id="PRO_5026170087" evidence="1">
    <location>
        <begin position="19"/>
        <end position="297"/>
    </location>
</feature>
<dbReference type="AlphaFoldDB" id="A0A6G1IHA6"/>
<evidence type="ECO:0000256" key="1">
    <source>
        <dbReference type="SAM" id="SignalP"/>
    </source>
</evidence>
<keyword evidence="1" id="KW-0732">Signal</keyword>
<sequence length="297" mass="33928">MRLSHLLLHFYLFTAVWAGGYAGALERIWLFQAYEIDALNDPDRQTVGFKCLHWEPAEDLMGMVIAGYCRNGNSGYQACRPARGANRRCTYAELMLHLGRTPSRSTDGWSVDNQATGRLDVQQTAITTFNKFWIGRGVTPPDFKPYEAMKGDIYEYNDYIHRLNKVVTDAYVEHKTNDNVHLWNDFDGTRDQINIARTGDHGRHLIEAARASPHFDGMTLVTQNVGTHPVTGAAWETIDWAQTAKQARDDGITDGRTRIQDFRDDFYRPGRSPRQHLMVIKSYKRAKDAANRCRRNG</sequence>
<feature type="signal peptide" evidence="1">
    <location>
        <begin position="1"/>
        <end position="18"/>
    </location>
</feature>
<protein>
    <submittedName>
        <fullName evidence="2">Uncharacterized protein</fullName>
    </submittedName>
</protein>
<gene>
    <name evidence="2" type="ORF">K458DRAFT_423775</name>
</gene>
<reference evidence="2" key="1">
    <citation type="journal article" date="2020" name="Stud. Mycol.">
        <title>101 Dothideomycetes genomes: a test case for predicting lifestyles and emergence of pathogens.</title>
        <authorList>
            <person name="Haridas S."/>
            <person name="Albert R."/>
            <person name="Binder M."/>
            <person name="Bloem J."/>
            <person name="Labutti K."/>
            <person name="Salamov A."/>
            <person name="Andreopoulos B."/>
            <person name="Baker S."/>
            <person name="Barry K."/>
            <person name="Bills G."/>
            <person name="Bluhm B."/>
            <person name="Cannon C."/>
            <person name="Castanera R."/>
            <person name="Culley D."/>
            <person name="Daum C."/>
            <person name="Ezra D."/>
            <person name="Gonzalez J."/>
            <person name="Henrissat B."/>
            <person name="Kuo A."/>
            <person name="Liang C."/>
            <person name="Lipzen A."/>
            <person name="Lutzoni F."/>
            <person name="Magnuson J."/>
            <person name="Mondo S."/>
            <person name="Nolan M."/>
            <person name="Ohm R."/>
            <person name="Pangilinan J."/>
            <person name="Park H.-J."/>
            <person name="Ramirez L."/>
            <person name="Alfaro M."/>
            <person name="Sun H."/>
            <person name="Tritt A."/>
            <person name="Yoshinaga Y."/>
            <person name="Zwiers L.-H."/>
            <person name="Turgeon B."/>
            <person name="Goodwin S."/>
            <person name="Spatafora J."/>
            <person name="Crous P."/>
            <person name="Grigoriev I."/>
        </authorList>
    </citation>
    <scope>NUCLEOTIDE SEQUENCE</scope>
    <source>
        <strain evidence="2">CBS 122367</strain>
    </source>
</reference>
<accession>A0A6G1IHA6</accession>
<dbReference type="Proteomes" id="UP000799291">
    <property type="component" value="Unassembled WGS sequence"/>
</dbReference>